<dbReference type="Pfam" id="PF12652">
    <property type="entry name" value="CotJB"/>
    <property type="match status" value="1"/>
</dbReference>
<evidence type="ECO:0000259" key="1">
    <source>
        <dbReference type="Pfam" id="PF12652"/>
    </source>
</evidence>
<dbReference type="InterPro" id="IPR024207">
    <property type="entry name" value="CotJB_dom"/>
</dbReference>
<accession>A0ABW0TQI0</accession>
<gene>
    <name evidence="2" type="ORF">ACFPRA_17320</name>
</gene>
<dbReference type="EMBL" id="JBHSNO010000008">
    <property type="protein sequence ID" value="MFC5590669.1"/>
    <property type="molecule type" value="Genomic_DNA"/>
</dbReference>
<keyword evidence="3" id="KW-1185">Reference proteome</keyword>
<keyword evidence="2" id="KW-0946">Virion</keyword>
<comment type="caution">
    <text evidence="2">The sequence shown here is derived from an EMBL/GenBank/DDBJ whole genome shotgun (WGS) entry which is preliminary data.</text>
</comment>
<protein>
    <submittedName>
        <fullName evidence="2">Spore coat protein CotJB</fullName>
    </submittedName>
</protein>
<feature type="domain" description="Protein CotJB" evidence="1">
    <location>
        <begin position="18"/>
        <end position="96"/>
    </location>
</feature>
<dbReference type="InterPro" id="IPR016571">
    <property type="entry name" value="Spore_coat_assembly_CotJB"/>
</dbReference>
<evidence type="ECO:0000313" key="3">
    <source>
        <dbReference type="Proteomes" id="UP001596109"/>
    </source>
</evidence>
<dbReference type="RefSeq" id="WP_381437458.1">
    <property type="nucleotide sequence ID" value="NZ_JBHSNO010000008.1"/>
</dbReference>
<evidence type="ECO:0000313" key="2">
    <source>
        <dbReference type="EMBL" id="MFC5590669.1"/>
    </source>
</evidence>
<sequence length="97" mass="11627">MKSFEEGQQMAAFEEERRMMELVQQADFVVVELTLYTNTHPNDEEALQQWREAIKKAAQVRRQYENRYGPLSLASVPTEKALEIGWRWNQTPWPWQR</sequence>
<organism evidence="2 3">
    <name type="scientific">Sporosarcina soli</name>
    <dbReference type="NCBI Taxonomy" id="334736"/>
    <lineage>
        <taxon>Bacteria</taxon>
        <taxon>Bacillati</taxon>
        <taxon>Bacillota</taxon>
        <taxon>Bacilli</taxon>
        <taxon>Bacillales</taxon>
        <taxon>Caryophanaceae</taxon>
        <taxon>Sporosarcina</taxon>
    </lineage>
</organism>
<name>A0ABW0TQI0_9BACL</name>
<dbReference type="PIRSF" id="PIRSF010606">
    <property type="entry name" value="Spore_coat_CotJB"/>
    <property type="match status" value="1"/>
</dbReference>
<reference evidence="3" key="1">
    <citation type="journal article" date="2019" name="Int. J. Syst. Evol. Microbiol.">
        <title>The Global Catalogue of Microorganisms (GCM) 10K type strain sequencing project: providing services to taxonomists for standard genome sequencing and annotation.</title>
        <authorList>
            <consortium name="The Broad Institute Genomics Platform"/>
            <consortium name="The Broad Institute Genome Sequencing Center for Infectious Disease"/>
            <person name="Wu L."/>
            <person name="Ma J."/>
        </authorList>
    </citation>
    <scope>NUCLEOTIDE SEQUENCE [LARGE SCALE GENOMIC DNA]</scope>
    <source>
        <strain evidence="3">CGMCC 4.1434</strain>
    </source>
</reference>
<dbReference type="Proteomes" id="UP001596109">
    <property type="component" value="Unassembled WGS sequence"/>
</dbReference>
<keyword evidence="2" id="KW-0167">Capsid protein</keyword>
<proteinExistence type="predicted"/>